<protein>
    <submittedName>
        <fullName evidence="2">Uncharacterized protein</fullName>
    </submittedName>
</protein>
<evidence type="ECO:0000256" key="1">
    <source>
        <dbReference type="SAM" id="MobiDB-lite"/>
    </source>
</evidence>
<dbReference type="Proteomes" id="UP000799770">
    <property type="component" value="Unassembled WGS sequence"/>
</dbReference>
<sequence length="84" mass="8320">MPRQGDGSADNGPIETGENLIHGAGGDDTLSRTKKVADPPEPEKGAALEGMNASGGGSAGVGNTGQGRHANDSNKPPAVDQVTK</sequence>
<dbReference type="OrthoDB" id="3439627at2759"/>
<accession>A0A6A5Z8U7</accession>
<feature type="compositionally biased region" description="Gly residues" evidence="1">
    <location>
        <begin position="53"/>
        <end position="65"/>
    </location>
</feature>
<organism evidence="2 3">
    <name type="scientific">Lophiotrema nucula</name>
    <dbReference type="NCBI Taxonomy" id="690887"/>
    <lineage>
        <taxon>Eukaryota</taxon>
        <taxon>Fungi</taxon>
        <taxon>Dikarya</taxon>
        <taxon>Ascomycota</taxon>
        <taxon>Pezizomycotina</taxon>
        <taxon>Dothideomycetes</taxon>
        <taxon>Pleosporomycetidae</taxon>
        <taxon>Pleosporales</taxon>
        <taxon>Lophiotremataceae</taxon>
        <taxon>Lophiotrema</taxon>
    </lineage>
</organism>
<evidence type="ECO:0000313" key="2">
    <source>
        <dbReference type="EMBL" id="KAF2115872.1"/>
    </source>
</evidence>
<reference evidence="2" key="1">
    <citation type="journal article" date="2020" name="Stud. Mycol.">
        <title>101 Dothideomycetes genomes: a test case for predicting lifestyles and emergence of pathogens.</title>
        <authorList>
            <person name="Haridas S."/>
            <person name="Albert R."/>
            <person name="Binder M."/>
            <person name="Bloem J."/>
            <person name="Labutti K."/>
            <person name="Salamov A."/>
            <person name="Andreopoulos B."/>
            <person name="Baker S."/>
            <person name="Barry K."/>
            <person name="Bills G."/>
            <person name="Bluhm B."/>
            <person name="Cannon C."/>
            <person name="Castanera R."/>
            <person name="Culley D."/>
            <person name="Daum C."/>
            <person name="Ezra D."/>
            <person name="Gonzalez J."/>
            <person name="Henrissat B."/>
            <person name="Kuo A."/>
            <person name="Liang C."/>
            <person name="Lipzen A."/>
            <person name="Lutzoni F."/>
            <person name="Magnuson J."/>
            <person name="Mondo S."/>
            <person name="Nolan M."/>
            <person name="Ohm R."/>
            <person name="Pangilinan J."/>
            <person name="Park H.-J."/>
            <person name="Ramirez L."/>
            <person name="Alfaro M."/>
            <person name="Sun H."/>
            <person name="Tritt A."/>
            <person name="Yoshinaga Y."/>
            <person name="Zwiers L.-H."/>
            <person name="Turgeon B."/>
            <person name="Goodwin S."/>
            <person name="Spatafora J."/>
            <person name="Crous P."/>
            <person name="Grigoriev I."/>
        </authorList>
    </citation>
    <scope>NUCLEOTIDE SEQUENCE</scope>
    <source>
        <strain evidence="2">CBS 627.86</strain>
    </source>
</reference>
<evidence type="ECO:0000313" key="3">
    <source>
        <dbReference type="Proteomes" id="UP000799770"/>
    </source>
</evidence>
<name>A0A6A5Z8U7_9PLEO</name>
<proteinExistence type="predicted"/>
<dbReference type="EMBL" id="ML977322">
    <property type="protein sequence ID" value="KAF2115872.1"/>
    <property type="molecule type" value="Genomic_DNA"/>
</dbReference>
<keyword evidence="3" id="KW-1185">Reference proteome</keyword>
<feature type="region of interest" description="Disordered" evidence="1">
    <location>
        <begin position="1"/>
        <end position="84"/>
    </location>
</feature>
<feature type="compositionally biased region" description="Basic and acidic residues" evidence="1">
    <location>
        <begin position="29"/>
        <end position="46"/>
    </location>
</feature>
<gene>
    <name evidence="2" type="ORF">BDV96DRAFT_646049</name>
</gene>
<dbReference type="AlphaFoldDB" id="A0A6A5Z8U7"/>